<accession>A0A4Y2IG53</accession>
<reference evidence="1 2" key="1">
    <citation type="journal article" date="2019" name="Sci. Rep.">
        <title>Orb-weaving spider Araneus ventricosus genome elucidates the spidroin gene catalogue.</title>
        <authorList>
            <person name="Kono N."/>
            <person name="Nakamura H."/>
            <person name="Ohtoshi R."/>
            <person name="Moran D.A.P."/>
            <person name="Shinohara A."/>
            <person name="Yoshida Y."/>
            <person name="Fujiwara M."/>
            <person name="Mori M."/>
            <person name="Tomita M."/>
            <person name="Arakawa K."/>
        </authorList>
    </citation>
    <scope>NUCLEOTIDE SEQUENCE [LARGE SCALE GENOMIC DNA]</scope>
</reference>
<dbReference type="EMBL" id="BGPR01002590">
    <property type="protein sequence ID" value="GBM75976.1"/>
    <property type="molecule type" value="Genomic_DNA"/>
</dbReference>
<dbReference type="Proteomes" id="UP000499080">
    <property type="component" value="Unassembled WGS sequence"/>
</dbReference>
<evidence type="ECO:0000313" key="1">
    <source>
        <dbReference type="EMBL" id="GBM75976.1"/>
    </source>
</evidence>
<comment type="caution">
    <text evidence="1">The sequence shown here is derived from an EMBL/GenBank/DDBJ whole genome shotgun (WGS) entry which is preliminary data.</text>
</comment>
<sequence>MKKHMKKQKPKGKLLRLYRVDRLRTIAFRPCSGENEIVAVLCKVKWNCDQRANVKPMNVEIEVEETICNNRKYQKKQLSFIEKKCSHIIKGHDFATNIPTSISLKQLSWYCRKEESTRKRENRTTAEITFQKMHEDGDGTVFYQSMLATRQTKPVFGN</sequence>
<protein>
    <submittedName>
        <fullName evidence="1">Uncharacterized protein</fullName>
    </submittedName>
</protein>
<name>A0A4Y2IG53_ARAVE</name>
<organism evidence="1 2">
    <name type="scientific">Araneus ventricosus</name>
    <name type="common">Orbweaver spider</name>
    <name type="synonym">Epeira ventricosa</name>
    <dbReference type="NCBI Taxonomy" id="182803"/>
    <lineage>
        <taxon>Eukaryota</taxon>
        <taxon>Metazoa</taxon>
        <taxon>Ecdysozoa</taxon>
        <taxon>Arthropoda</taxon>
        <taxon>Chelicerata</taxon>
        <taxon>Arachnida</taxon>
        <taxon>Araneae</taxon>
        <taxon>Araneomorphae</taxon>
        <taxon>Entelegynae</taxon>
        <taxon>Araneoidea</taxon>
        <taxon>Araneidae</taxon>
        <taxon>Araneus</taxon>
    </lineage>
</organism>
<dbReference type="AlphaFoldDB" id="A0A4Y2IG53"/>
<proteinExistence type="predicted"/>
<evidence type="ECO:0000313" key="2">
    <source>
        <dbReference type="Proteomes" id="UP000499080"/>
    </source>
</evidence>
<keyword evidence="2" id="KW-1185">Reference proteome</keyword>
<gene>
    <name evidence="1" type="ORF">AVEN_49601_1</name>
</gene>